<dbReference type="PATRIC" id="fig|146537.3.peg.1737"/>
<keyword evidence="2" id="KW-1185">Reference proteome</keyword>
<protein>
    <submittedName>
        <fullName evidence="1">Mucin-1</fullName>
    </submittedName>
</protein>
<name>A0A0K8PGA6_STRAJ</name>
<reference evidence="1" key="1">
    <citation type="journal article" date="2015" name="Genome Announc.">
        <title>Draft Genome Sequence of Thiostrepton-Producing Streptomyces azureus ATCC 14921.</title>
        <authorList>
            <person name="Sakihara K."/>
            <person name="Maeda J."/>
            <person name="Tashiro K."/>
            <person name="Fujino Y."/>
            <person name="Kuhara S."/>
            <person name="Ohshima T."/>
            <person name="Ogata S."/>
            <person name="Doi K."/>
        </authorList>
    </citation>
    <scope>NUCLEOTIDE SEQUENCE [LARGE SCALE GENOMIC DNA]</scope>
    <source>
        <strain evidence="1">ATCC14921</strain>
    </source>
</reference>
<dbReference type="RefSeq" id="WP_059416223.1">
    <property type="nucleotide sequence ID" value="NZ_DF968221.1"/>
</dbReference>
<sequence>MQKIPTLFVRNPDDRRRVLPEITPGCEWVLEGQGAATRKYDGTCILLDESGEWWARREVKSGKTSPANYVPVEHDETTGKTVGWEPVEQSSFIKFFTEAREIRADWAHGTYELCGPKINGNPEALDRHTLIRHATAERVDPDFAHRTYDDIANFLHRHQWEGIVYHHPDGAMAKIKLRDFE</sequence>
<dbReference type="OrthoDB" id="7062283at2"/>
<proteinExistence type="predicted"/>
<gene>
    <name evidence="1" type="ORF">SAZU_1649</name>
</gene>
<dbReference type="Proteomes" id="UP000053859">
    <property type="component" value="Unassembled WGS sequence"/>
</dbReference>
<accession>A0A0K8PGA6</accession>
<evidence type="ECO:0000313" key="2">
    <source>
        <dbReference type="Proteomes" id="UP000053859"/>
    </source>
</evidence>
<dbReference type="AlphaFoldDB" id="A0A0K8PGA6"/>
<organism evidence="1 2">
    <name type="scientific">Streptomyces azureus</name>
    <dbReference type="NCBI Taxonomy" id="146537"/>
    <lineage>
        <taxon>Bacteria</taxon>
        <taxon>Bacillati</taxon>
        <taxon>Actinomycetota</taxon>
        <taxon>Actinomycetes</taxon>
        <taxon>Kitasatosporales</taxon>
        <taxon>Streptomycetaceae</taxon>
        <taxon>Streptomyces</taxon>
    </lineage>
</organism>
<dbReference type="EMBL" id="DF968221">
    <property type="protein sequence ID" value="GAP46912.1"/>
    <property type="molecule type" value="Genomic_DNA"/>
</dbReference>
<evidence type="ECO:0000313" key="1">
    <source>
        <dbReference type="EMBL" id="GAP46912.1"/>
    </source>
</evidence>